<comment type="caution">
    <text evidence="4">The sequence shown here is derived from an EMBL/GenBank/DDBJ whole genome shotgun (WGS) entry which is preliminary data.</text>
</comment>
<dbReference type="InterPro" id="IPR051802">
    <property type="entry name" value="YfhM-like"/>
</dbReference>
<evidence type="ECO:0008006" key="6">
    <source>
        <dbReference type="Google" id="ProtNLM"/>
    </source>
</evidence>
<gene>
    <name evidence="4" type="ORF">C8N29_104206</name>
</gene>
<dbReference type="InterPro" id="IPR041246">
    <property type="entry name" value="Bact_MG10"/>
</dbReference>
<dbReference type="GO" id="GO:0004866">
    <property type="term" value="F:endopeptidase inhibitor activity"/>
    <property type="evidence" value="ECO:0007669"/>
    <property type="project" value="InterPro"/>
</dbReference>
<proteinExistence type="inferred from homology"/>
<sequence length="1932" mass="215331">MWHYVIGFCLSIIFCLSQSVWALSVGEVLASAKMTALQASGQTVALTSFSPQGEVGTVLQARARFSDAMVRLGDVNVRNPFLVSPNCKDYGKGRWLDTKTWVYDFSDLPVGIECRFTLVSGLKSVQGKWLRAYPLYQFKTDDISFGYERSSPTNVSIIDSWPRHYQEIVDDQVFLVKLDKTTDPKTLPQHVYCLTSQSPEKLYAKFLTPQETSAWLAKQDSVLWDWWRGQKGDNYYDQASKSEKQDVVKEWRALTCGRRLVAGAEVRLVWGKHTATTTGQKRLANQVLAFKVREPFTVSFNCPRQQAKAPCVPLTDMELRFSEPIPAEKIKAIRLQGATQQWAPKPNNGDDYEDSDYVRFSAPFPAESAFLLSLPSGIYDSYGRPLSNAKNFPLSVKTGGYPPLAKFAADFGVVESAVGAVPVTVRNLEPSVSAKTEAKLYSLKIANDDQSFVNALKMYQSHGNYGLLDKPLIAKQAGVTVQPLPKQLTAREFEVIGIPVTQGLYIHEVESRYLGEWISQKPQPAFVHSMSLVTNLGVHLQMGRVGSLVWVTDLAKGQPVADATVSVWDCLNNKSLWTGQSNAQGIVLIQKDIFKEPDNPEGKKTACQYSSFVVLAQKGNDRSFVLPQWNNGIETWRYNLSATGYYDDANSDEYYGSSKTTGDYVAHTIVDRSLLRVGETVHMQHLVRMAKLVGLSAPSKELKIKKVVVEHAGSGDSYELTTQLNTIGNGESQWQIPKQAKLGEYCTRLVLQDDRNLYTSCFKVAAFRLPVLKANLGVQPNTLVDKTNPQFPMQLQLRYLNGGGYSDAPVTVRGRLEYGAVQFDKFEDYSFDSISLKPKAANDAETADSESALTEQRLRLDATGNLQTQIPLPAIDQVHTARLEMEFRDPSGETQTVGASSQVWPASVIIGTKALSTWLGDDKPIELEFVSVNAQQQLVPHTPLQITAKQIRYESHRKRTIGGYYAYDTQRVEQDLPLNCGQQTNAQGRLTCRLPLKKSGEVQIVTTATDNQGRQLSTSTSVWVGGDDDWWFDQGNDDRIDILPDQKVYQTGDTARLQVRMPFREATALVAVERDGVIDSFVTTLAGKDPIISVPIKGEYAPNVYVSALVIRGRNQEVQPTALVDLGKPAFKLGIAALKVDWQPYQLGVQVSSDKNQYRPREQAQVSVQVLAAKGRQSLPANTEVTLAVVDEALLELADNDTWEVLPTMMLERAYGMETATNQLQVVGKRHFGKKALPSGGGGGRGGATRELFDTLLLWQASKAVDTQGRVQFTVPLNDALTRFKIIAIASSKEQFGTGSHSINSRQELQVVSGLPTVVREGDQYQAEWTVRNSTEQVQTVTLMLQQTGIAQPTQHTLTLAANSSQLVTVPVTVPQGQTRIDWKASAQGQAYQDNVLVSQTVLPAIPLQVLQASLTQVNENTRTMPIAPLPANALTGGEVQVDLQASLGGTLEPIKAWFKQYPYGCLEQKTTKAAGLQDRALWDSLMADLPTYLDRDGLAQFYATQYESAGSPFLTAHILRVAKALNWPIPVDSRQKMLTALQAYVQGKLANELYKHWIFEPQFDGIQRQLEVASILAQYGTFKPTMLDNLRLEPKKWPTHLLIDYLELLQHAPNLSQRKERLAEVENLLRSKIKQMGGTYAILENDRARWWWYDSQSLLQARLILAILNQAQWQQELPLLVRGLVRQQQQGHWYSTQANLWAGFVLTRFNETSEVITGQTQLTLAAQQQRYQWPISQANDVLQQQAQQAKASAVVFDWPTNNTNLTVTHEGQGKPWLRVSTAARIPITQAMNRGYSIQKNLVPVTQKVKGEWHVGDVARVELRMDAGQDMGWVVVNDPIPAGATLLGRGLKRDSQLLNNSANDWWPVYVEYAADAYRAYYQYLPYKATWQSSYVVRFNQAGVFKLPATRVEAMYAEDVFGLSPNADIEVKP</sequence>
<name>A0A2T5J1A0_9GAMM</name>
<dbReference type="PANTHER" id="PTHR40094">
    <property type="entry name" value="ALPHA-2-MACROGLOBULIN HOMOLOG"/>
    <property type="match status" value="1"/>
</dbReference>
<comment type="similarity">
    <text evidence="1">Belongs to the protease inhibitor I39 (alpha-2-macroglobulin) family. Bacterial alpha-2-macroglobulin subfamily.</text>
</comment>
<dbReference type="OrthoDB" id="9767116at2"/>
<dbReference type="InterPro" id="IPR001599">
    <property type="entry name" value="Macroglobln_a2"/>
</dbReference>
<evidence type="ECO:0000313" key="4">
    <source>
        <dbReference type="EMBL" id="PTQ90161.1"/>
    </source>
</evidence>
<dbReference type="RefSeq" id="WP_107865156.1">
    <property type="nucleotide sequence ID" value="NZ_QAON01000004.1"/>
</dbReference>
<dbReference type="Proteomes" id="UP000244223">
    <property type="component" value="Unassembled WGS sequence"/>
</dbReference>
<dbReference type="SMART" id="SM01360">
    <property type="entry name" value="A2M"/>
    <property type="match status" value="1"/>
</dbReference>
<dbReference type="SUPFAM" id="SSF48239">
    <property type="entry name" value="Terpenoid cyclases/Protein prenyltransferases"/>
    <property type="match status" value="1"/>
</dbReference>
<dbReference type="SMART" id="SM01359">
    <property type="entry name" value="A2M_N_2"/>
    <property type="match status" value="1"/>
</dbReference>
<keyword evidence="5" id="KW-1185">Reference proteome</keyword>
<dbReference type="InterPro" id="IPR002890">
    <property type="entry name" value="MG2"/>
</dbReference>
<dbReference type="Pfam" id="PF01835">
    <property type="entry name" value="MG2"/>
    <property type="match status" value="1"/>
</dbReference>
<organism evidence="4 5">
    <name type="scientific">Agitococcus lubricus</name>
    <dbReference type="NCBI Taxonomy" id="1077255"/>
    <lineage>
        <taxon>Bacteria</taxon>
        <taxon>Pseudomonadati</taxon>
        <taxon>Pseudomonadota</taxon>
        <taxon>Gammaproteobacteria</taxon>
        <taxon>Moraxellales</taxon>
        <taxon>Moraxellaceae</taxon>
        <taxon>Agitococcus</taxon>
    </lineage>
</organism>
<dbReference type="PANTHER" id="PTHR40094:SF1">
    <property type="entry name" value="UBIQUITIN DOMAIN-CONTAINING PROTEIN"/>
    <property type="match status" value="1"/>
</dbReference>
<reference evidence="4 5" key="1">
    <citation type="submission" date="2018-04" db="EMBL/GenBank/DDBJ databases">
        <title>Genomic Encyclopedia of Archaeal and Bacterial Type Strains, Phase II (KMG-II): from individual species to whole genera.</title>
        <authorList>
            <person name="Goeker M."/>
        </authorList>
    </citation>
    <scope>NUCLEOTIDE SEQUENCE [LARGE SCALE GENOMIC DNA]</scope>
    <source>
        <strain evidence="4 5">DSM 5822</strain>
    </source>
</reference>
<evidence type="ECO:0000259" key="2">
    <source>
        <dbReference type="SMART" id="SM01359"/>
    </source>
</evidence>
<protein>
    <recommendedName>
        <fullName evidence="6">Alpha-2-macroglobulin family protein</fullName>
    </recommendedName>
</protein>
<dbReference type="Pfam" id="PF00207">
    <property type="entry name" value="A2M"/>
    <property type="match status" value="1"/>
</dbReference>
<dbReference type="Pfam" id="PF07703">
    <property type="entry name" value="A2M_BRD"/>
    <property type="match status" value="1"/>
</dbReference>
<accession>A0A2T5J1A0</accession>
<dbReference type="EMBL" id="QAON01000004">
    <property type="protein sequence ID" value="PTQ90161.1"/>
    <property type="molecule type" value="Genomic_DNA"/>
</dbReference>
<dbReference type="Pfam" id="PF17973">
    <property type="entry name" value="bMG10"/>
    <property type="match status" value="1"/>
</dbReference>
<evidence type="ECO:0000313" key="5">
    <source>
        <dbReference type="Proteomes" id="UP000244223"/>
    </source>
</evidence>
<evidence type="ECO:0000256" key="1">
    <source>
        <dbReference type="ARBA" id="ARBA00010556"/>
    </source>
</evidence>
<dbReference type="InterPro" id="IPR021868">
    <property type="entry name" value="Alpha_2_Macroglob_MG3"/>
</dbReference>
<dbReference type="Gene3D" id="1.50.10.20">
    <property type="match status" value="1"/>
</dbReference>
<dbReference type="Pfam" id="PF11974">
    <property type="entry name" value="bMG3"/>
    <property type="match status" value="1"/>
</dbReference>
<feature type="domain" description="Alpha-2-macroglobulin" evidence="3">
    <location>
        <begin position="1256"/>
        <end position="1345"/>
    </location>
</feature>
<dbReference type="InterPro" id="IPR011625">
    <property type="entry name" value="A2M_N_BRD"/>
</dbReference>
<feature type="domain" description="Alpha-2-macroglobulin bait region" evidence="2">
    <location>
        <begin position="1040"/>
        <end position="1197"/>
    </location>
</feature>
<dbReference type="InterPro" id="IPR008930">
    <property type="entry name" value="Terpenoid_cyclase/PrenylTrfase"/>
</dbReference>
<evidence type="ECO:0000259" key="3">
    <source>
        <dbReference type="SMART" id="SM01360"/>
    </source>
</evidence>